<evidence type="ECO:0000313" key="2">
    <source>
        <dbReference type="EMBL" id="CAG8459374.1"/>
    </source>
</evidence>
<reference evidence="2" key="1">
    <citation type="submission" date="2021-06" db="EMBL/GenBank/DDBJ databases">
        <authorList>
            <person name="Kallberg Y."/>
            <person name="Tangrot J."/>
            <person name="Rosling A."/>
        </authorList>
    </citation>
    <scope>NUCLEOTIDE SEQUENCE</scope>
    <source>
        <strain evidence="2">IA702</strain>
    </source>
</reference>
<gene>
    <name evidence="2" type="ORF">POCULU_LOCUS477</name>
</gene>
<protein>
    <submittedName>
        <fullName evidence="2">6210_t:CDS:1</fullName>
    </submittedName>
</protein>
<name>A0A9N8VS22_9GLOM</name>
<organism evidence="2 3">
    <name type="scientific">Paraglomus occultum</name>
    <dbReference type="NCBI Taxonomy" id="144539"/>
    <lineage>
        <taxon>Eukaryota</taxon>
        <taxon>Fungi</taxon>
        <taxon>Fungi incertae sedis</taxon>
        <taxon>Mucoromycota</taxon>
        <taxon>Glomeromycotina</taxon>
        <taxon>Glomeromycetes</taxon>
        <taxon>Paraglomerales</taxon>
        <taxon>Paraglomeraceae</taxon>
        <taxon>Paraglomus</taxon>
    </lineage>
</organism>
<sequence>MKARTDIRFMTTAFICLFLVLGFVSCTTLNLNEPKTWSTDNLKLWLAEHDINFEGITQKPDLVNLVENSRITTKQTWDSVDEAVGEFTNRVGTYLKELLNEYKDASQNDLQAFQDKAASNIEDVRESIGLNEDQMAGALEKIKFNLGSTDAKINKAIQDIGRSYAFAKLKRDEIARESLGRIREDYKNSKDVSTDWLKDKCEDLYNSAGFAKSRIRSQYVLIINDIHEQLVSSKDMSADQAKAICDKLLASLDATYNTTGSKLYRLRRELYNAIGSLAYKVVSEIKSQFAAINDYRQLTQDRIQSVTDQIGQKLADGKEYTVEQVDAIKNAAANYLSRARDDANSLTDQTKQTILETKQTQENRFNRLAEYLRDTFKKSRDASSEQISILLSELQDKLVATQNLTKEQARIVKETMDEKLGDVKDAKDLSEEQVNNFIDALRQKFADAYDATGQKYESVASKVKEQLPTKDEL</sequence>
<dbReference type="PROSITE" id="PS51257">
    <property type="entry name" value="PROKAR_LIPOPROTEIN"/>
    <property type="match status" value="1"/>
</dbReference>
<feature type="chain" id="PRO_5040495413" evidence="1">
    <location>
        <begin position="27"/>
        <end position="473"/>
    </location>
</feature>
<dbReference type="OrthoDB" id="2527403at2759"/>
<proteinExistence type="predicted"/>
<keyword evidence="1" id="KW-0732">Signal</keyword>
<evidence type="ECO:0000313" key="3">
    <source>
        <dbReference type="Proteomes" id="UP000789572"/>
    </source>
</evidence>
<accession>A0A9N8VS22</accession>
<evidence type="ECO:0000256" key="1">
    <source>
        <dbReference type="SAM" id="SignalP"/>
    </source>
</evidence>
<keyword evidence="3" id="KW-1185">Reference proteome</keyword>
<dbReference type="Proteomes" id="UP000789572">
    <property type="component" value="Unassembled WGS sequence"/>
</dbReference>
<dbReference type="AlphaFoldDB" id="A0A9N8VS22"/>
<dbReference type="EMBL" id="CAJVPJ010000025">
    <property type="protein sequence ID" value="CAG8459374.1"/>
    <property type="molecule type" value="Genomic_DNA"/>
</dbReference>
<feature type="signal peptide" evidence="1">
    <location>
        <begin position="1"/>
        <end position="26"/>
    </location>
</feature>
<comment type="caution">
    <text evidence="2">The sequence shown here is derived from an EMBL/GenBank/DDBJ whole genome shotgun (WGS) entry which is preliminary data.</text>
</comment>